<evidence type="ECO:0000256" key="1">
    <source>
        <dbReference type="ARBA" id="ARBA00022737"/>
    </source>
</evidence>
<dbReference type="SMART" id="SM00360">
    <property type="entry name" value="RRM"/>
    <property type="match status" value="4"/>
</dbReference>
<dbReference type="EMBL" id="QBIY01011586">
    <property type="protein sequence ID" value="RXN30390.1"/>
    <property type="molecule type" value="Genomic_DNA"/>
</dbReference>
<evidence type="ECO:0000256" key="3">
    <source>
        <dbReference type="PROSITE-ProRule" id="PRU00176"/>
    </source>
</evidence>
<proteinExistence type="predicted"/>
<dbReference type="SUPFAM" id="SSF54928">
    <property type="entry name" value="RNA-binding domain, RBD"/>
    <property type="match status" value="3"/>
</dbReference>
<reference evidence="6 7" key="1">
    <citation type="submission" date="2018-03" db="EMBL/GenBank/DDBJ databases">
        <title>Draft genome sequence of Rohu Carp (Labeo rohita).</title>
        <authorList>
            <person name="Das P."/>
            <person name="Kushwaha B."/>
            <person name="Joshi C.G."/>
            <person name="Kumar D."/>
            <person name="Nagpure N.S."/>
            <person name="Sahoo L."/>
            <person name="Das S.P."/>
            <person name="Bit A."/>
            <person name="Patnaik S."/>
            <person name="Meher P.K."/>
            <person name="Jayasankar P."/>
            <person name="Koringa P.G."/>
            <person name="Patel N.V."/>
            <person name="Hinsu A.T."/>
            <person name="Kumar R."/>
            <person name="Pandey M."/>
            <person name="Agarwal S."/>
            <person name="Srivastava S."/>
            <person name="Singh M."/>
            <person name="Iquebal M.A."/>
            <person name="Jaiswal S."/>
            <person name="Angadi U.B."/>
            <person name="Kumar N."/>
            <person name="Raza M."/>
            <person name="Shah T.M."/>
            <person name="Rai A."/>
            <person name="Jena J.K."/>
        </authorList>
    </citation>
    <scope>NUCLEOTIDE SEQUENCE [LARGE SCALE GENOMIC DNA]</scope>
    <source>
        <strain evidence="6">DASCIFA01</strain>
        <tissue evidence="6">Testis</tissue>
    </source>
</reference>
<dbReference type="InterPro" id="IPR000504">
    <property type="entry name" value="RRM_dom"/>
</dbReference>
<feature type="domain" description="RRM" evidence="5">
    <location>
        <begin position="476"/>
        <end position="553"/>
    </location>
</feature>
<dbReference type="STRING" id="84645.A0A498NB61"/>
<dbReference type="PROSITE" id="PS50102">
    <property type="entry name" value="RRM"/>
    <property type="match status" value="2"/>
</dbReference>
<dbReference type="GO" id="GO:0003723">
    <property type="term" value="F:RNA binding"/>
    <property type="evidence" value="ECO:0007669"/>
    <property type="project" value="UniProtKB-UniRule"/>
</dbReference>
<evidence type="ECO:0000256" key="4">
    <source>
        <dbReference type="SAM" id="MobiDB-lite"/>
    </source>
</evidence>
<comment type="caution">
    <text evidence="6">The sequence shown here is derived from an EMBL/GenBank/DDBJ whole genome shotgun (WGS) entry which is preliminary data.</text>
</comment>
<dbReference type="InterPro" id="IPR050666">
    <property type="entry name" value="ESRP"/>
</dbReference>
<feature type="compositionally biased region" description="Basic and acidic residues" evidence="4">
    <location>
        <begin position="324"/>
        <end position="337"/>
    </location>
</feature>
<evidence type="ECO:0000259" key="5">
    <source>
        <dbReference type="PROSITE" id="PS50102"/>
    </source>
</evidence>
<dbReference type="Pfam" id="PF00076">
    <property type="entry name" value="RRM_1"/>
    <property type="match status" value="2"/>
</dbReference>
<sequence length="563" mass="63283">MMEKLHTNALSVPVAMVQMTLDDVAVPVYAEEACSIPLVCEKNLTMTIVVLRLQGLNTEAGPEDIRSFFHGLHIPTGGVHILGGEMGEAFIIFNSEKEGQLAMRYSGKLLRGSSITLHISSLAEFKRKMESSLNKPKSTALETKIVPSSPPDTSRALLLSLMTAIQGPVSNDKVDHCQAPGNFKQNAAETHKWSSTDNRANTDAQQDINHDMASKEHKSRGENLNSSKPGYLRLYGFPDSVAKQEVYQFLLGLPVLEVITNVRLQLGWCCLVKLTSFSDAEEGLKYSHRKFKEYNVEVRLAHEKMWMDAVEQSKNCTQNIKPHTFSEQREVNTERNAMRSSSAKRSAEEQPNSGSPKKYCRNFPSPQTEHIVIVNNLSKNITKTEIKEIFRCHAIPNYRIKHLLNKYAERTSTAFITFEHEEDYASALNMNGTTVGLKNIEVSPITKVEMIAILGRNRCAKGWRPPPYGNAHLTMSCVYARNFRADVRKEEVKDFFMKFNICDDAIILLVDSQGKGVGEAIVQFECEKTAKHAQRLHGKFFMGAKILLTCITRQQKEKILGTR</sequence>
<evidence type="ECO:0000256" key="2">
    <source>
        <dbReference type="ARBA" id="ARBA00022884"/>
    </source>
</evidence>
<dbReference type="CDD" id="cd12510">
    <property type="entry name" value="RRM1_RBM12_like"/>
    <property type="match status" value="1"/>
</dbReference>
<evidence type="ECO:0000313" key="6">
    <source>
        <dbReference type="EMBL" id="RXN30390.1"/>
    </source>
</evidence>
<dbReference type="AlphaFoldDB" id="A0A498NB61"/>
<name>A0A498NB61_LABRO</name>
<dbReference type="Proteomes" id="UP000290572">
    <property type="component" value="Unassembled WGS sequence"/>
</dbReference>
<dbReference type="InterPro" id="IPR012677">
    <property type="entry name" value="Nucleotide-bd_a/b_plait_sf"/>
</dbReference>
<organism evidence="6 7">
    <name type="scientific">Labeo rohita</name>
    <name type="common">Indian major carp</name>
    <name type="synonym">Cyprinus rohita</name>
    <dbReference type="NCBI Taxonomy" id="84645"/>
    <lineage>
        <taxon>Eukaryota</taxon>
        <taxon>Metazoa</taxon>
        <taxon>Chordata</taxon>
        <taxon>Craniata</taxon>
        <taxon>Vertebrata</taxon>
        <taxon>Euteleostomi</taxon>
        <taxon>Actinopterygii</taxon>
        <taxon>Neopterygii</taxon>
        <taxon>Teleostei</taxon>
        <taxon>Ostariophysi</taxon>
        <taxon>Cypriniformes</taxon>
        <taxon>Cyprinidae</taxon>
        <taxon>Labeoninae</taxon>
        <taxon>Labeonini</taxon>
        <taxon>Labeo</taxon>
    </lineage>
</organism>
<dbReference type="InterPro" id="IPR035979">
    <property type="entry name" value="RBD_domain_sf"/>
</dbReference>
<feature type="region of interest" description="Disordered" evidence="4">
    <location>
        <begin position="321"/>
        <end position="363"/>
    </location>
</feature>
<dbReference type="Gene3D" id="3.30.70.330">
    <property type="match status" value="3"/>
</dbReference>
<protein>
    <submittedName>
        <fullName evidence="6">RNA-binding 12B-like protein</fullName>
    </submittedName>
</protein>
<keyword evidence="1" id="KW-0677">Repeat</keyword>
<keyword evidence="2 3" id="KW-0694">RNA-binding</keyword>
<dbReference type="PANTHER" id="PTHR13976">
    <property type="entry name" value="HETEROGENEOUS NUCLEAR RIBONUCLEOPROTEIN-RELATED"/>
    <property type="match status" value="1"/>
</dbReference>
<keyword evidence="7" id="KW-1185">Reference proteome</keyword>
<gene>
    <name evidence="6" type="ORF">ROHU_004986</name>
</gene>
<feature type="compositionally biased region" description="Polar residues" evidence="4">
    <location>
        <begin position="338"/>
        <end position="355"/>
    </location>
</feature>
<evidence type="ECO:0000313" key="7">
    <source>
        <dbReference type="Proteomes" id="UP000290572"/>
    </source>
</evidence>
<accession>A0A498NB61</accession>
<feature type="domain" description="RRM" evidence="5">
    <location>
        <begin position="370"/>
        <end position="447"/>
    </location>
</feature>